<dbReference type="EMBL" id="CP015625">
    <property type="protein sequence ID" value="AQT46429.1"/>
    <property type="molecule type" value="Genomic_DNA"/>
</dbReference>
<dbReference type="PANTHER" id="PTHR33867:SF1">
    <property type="entry name" value="RIBOSOME MATURATION FACTOR RIMP"/>
    <property type="match status" value="1"/>
</dbReference>
<dbReference type="Pfam" id="PF17384">
    <property type="entry name" value="DUF150_C"/>
    <property type="match status" value="1"/>
</dbReference>
<dbReference type="GO" id="GO:0006412">
    <property type="term" value="P:translation"/>
    <property type="evidence" value="ECO:0007669"/>
    <property type="project" value="TreeGrafter"/>
</dbReference>
<evidence type="ECO:0000256" key="4">
    <source>
        <dbReference type="SAM" id="MobiDB-lite"/>
    </source>
</evidence>
<name>A0A1U9MFE5_9HYPH</name>
<keyword evidence="1 3" id="KW-0963">Cytoplasm</keyword>
<dbReference type="STRING" id="1686310.BBC0244_002900"/>
<evidence type="ECO:0000256" key="1">
    <source>
        <dbReference type="ARBA" id="ARBA00022490"/>
    </source>
</evidence>
<feature type="compositionally biased region" description="Basic residues" evidence="4">
    <location>
        <begin position="220"/>
        <end position="232"/>
    </location>
</feature>
<feature type="domain" description="Ribosome maturation factor RimP N-terminal" evidence="5">
    <location>
        <begin position="28"/>
        <end position="100"/>
    </location>
</feature>
<dbReference type="KEGG" id="bapi:BBC0122_002920"/>
<dbReference type="CDD" id="cd01734">
    <property type="entry name" value="YlxS_C"/>
    <property type="match status" value="1"/>
</dbReference>
<comment type="subcellular location">
    <subcellularLocation>
        <location evidence="3">Cytoplasm</location>
    </subcellularLocation>
</comment>
<dbReference type="InterPro" id="IPR036847">
    <property type="entry name" value="RimP_C_sf"/>
</dbReference>
<dbReference type="InterPro" id="IPR035956">
    <property type="entry name" value="RimP_N_sf"/>
</dbReference>
<accession>A0A1U9MFE5</accession>
<dbReference type="GO" id="GO:0005829">
    <property type="term" value="C:cytosol"/>
    <property type="evidence" value="ECO:0007669"/>
    <property type="project" value="TreeGrafter"/>
</dbReference>
<dbReference type="Gene3D" id="2.30.30.180">
    <property type="entry name" value="Ribosome maturation factor RimP, C-terminal domain"/>
    <property type="match status" value="1"/>
</dbReference>
<dbReference type="InterPro" id="IPR028998">
    <property type="entry name" value="RimP_C"/>
</dbReference>
<dbReference type="OrthoDB" id="9805006at2"/>
<evidence type="ECO:0000256" key="3">
    <source>
        <dbReference type="HAMAP-Rule" id="MF_01077"/>
    </source>
</evidence>
<evidence type="ECO:0000313" key="7">
    <source>
        <dbReference type="EMBL" id="AQT46429.1"/>
    </source>
</evidence>
<evidence type="ECO:0000313" key="8">
    <source>
        <dbReference type="Proteomes" id="UP000189632"/>
    </source>
</evidence>
<proteinExistence type="inferred from homology"/>
<evidence type="ECO:0000256" key="2">
    <source>
        <dbReference type="ARBA" id="ARBA00022517"/>
    </source>
</evidence>
<dbReference type="Proteomes" id="UP000189632">
    <property type="component" value="Chromosome"/>
</dbReference>
<comment type="similarity">
    <text evidence="3">Belongs to the RimP family.</text>
</comment>
<gene>
    <name evidence="3" type="primary">rimP</name>
    <name evidence="7" type="ORF">BBC0122_002920</name>
</gene>
<dbReference type="PANTHER" id="PTHR33867">
    <property type="entry name" value="RIBOSOME MATURATION FACTOR RIMP"/>
    <property type="match status" value="1"/>
</dbReference>
<dbReference type="InterPro" id="IPR028989">
    <property type="entry name" value="RimP_N"/>
</dbReference>
<protein>
    <recommendedName>
        <fullName evidence="3">Ribosome maturation factor RimP</fullName>
    </recommendedName>
</protein>
<evidence type="ECO:0000259" key="5">
    <source>
        <dbReference type="Pfam" id="PF02576"/>
    </source>
</evidence>
<dbReference type="SUPFAM" id="SSF74942">
    <property type="entry name" value="YhbC-like, C-terminal domain"/>
    <property type="match status" value="1"/>
</dbReference>
<comment type="function">
    <text evidence="3">Required for maturation of 30S ribosomal subunits.</text>
</comment>
<dbReference type="GO" id="GO:0000028">
    <property type="term" value="P:ribosomal small subunit assembly"/>
    <property type="evidence" value="ECO:0007669"/>
    <property type="project" value="TreeGrafter"/>
</dbReference>
<dbReference type="AlphaFoldDB" id="A0A1U9MFE5"/>
<dbReference type="SUPFAM" id="SSF75420">
    <property type="entry name" value="YhbC-like, N-terminal domain"/>
    <property type="match status" value="1"/>
</dbReference>
<dbReference type="Pfam" id="PF02576">
    <property type="entry name" value="RimP_N"/>
    <property type="match status" value="1"/>
</dbReference>
<dbReference type="InterPro" id="IPR003728">
    <property type="entry name" value="Ribosome_maturation_RimP"/>
</dbReference>
<feature type="region of interest" description="Disordered" evidence="4">
    <location>
        <begin position="190"/>
        <end position="232"/>
    </location>
</feature>
<dbReference type="HAMAP" id="MF_01077">
    <property type="entry name" value="RimP"/>
    <property type="match status" value="1"/>
</dbReference>
<keyword evidence="2 3" id="KW-0690">Ribosome biogenesis</keyword>
<sequence length="232" mass="25748">MSESGQTVDLDEPRLFEEKGVEARVVAIVAPVLKPLGYRIVRVRLSGLNGLTLQIMAERGDGTMTIKDCEEVSSVVSPILDVEDIIERKYHLEISSPGIDRPLVRKSDFSRWQGHIAKIETSIMVDGRKKFRGTISNVDENGFVLTTDKAAYGESLAVQLPFTDIADAHLVLTDDLIRDALAKDKALRQQSIPDDNLGADDNSANDNHHDVEKNNSSGKDKRKRSKPKSEKR</sequence>
<organism evidence="7 8">
    <name type="scientific">Bartonella choladocola</name>
    <dbReference type="NCBI Taxonomy" id="2750995"/>
    <lineage>
        <taxon>Bacteria</taxon>
        <taxon>Pseudomonadati</taxon>
        <taxon>Pseudomonadota</taxon>
        <taxon>Alphaproteobacteria</taxon>
        <taxon>Hyphomicrobiales</taxon>
        <taxon>Bartonellaceae</taxon>
        <taxon>Bartonella</taxon>
    </lineage>
</organism>
<evidence type="ECO:0000259" key="6">
    <source>
        <dbReference type="Pfam" id="PF17384"/>
    </source>
</evidence>
<reference evidence="7 8" key="1">
    <citation type="submission" date="2016-11" db="EMBL/GenBank/DDBJ databases">
        <title>Comparative genomics of Bartonella apis.</title>
        <authorList>
            <person name="Engel P."/>
        </authorList>
    </citation>
    <scope>NUCLEOTIDE SEQUENCE [LARGE SCALE GENOMIC DNA]</scope>
    <source>
        <strain evidence="7 8">BBC0122</strain>
    </source>
</reference>
<keyword evidence="8" id="KW-1185">Reference proteome</keyword>
<dbReference type="NCBIfam" id="NF000932">
    <property type="entry name" value="PRK00092.2-5"/>
    <property type="match status" value="1"/>
</dbReference>
<dbReference type="Gene3D" id="3.30.300.70">
    <property type="entry name" value="RimP-like superfamily, N-terminal"/>
    <property type="match status" value="1"/>
</dbReference>
<feature type="domain" description="Ribosome maturation factor RimP C-terminal" evidence="6">
    <location>
        <begin position="103"/>
        <end position="173"/>
    </location>
</feature>